<dbReference type="AlphaFoldDB" id="A0A426DP71"/>
<accession>A0A426DP71</accession>
<evidence type="ECO:0000256" key="2">
    <source>
        <dbReference type="ARBA" id="ARBA00037999"/>
    </source>
</evidence>
<comment type="similarity">
    <text evidence="2 5">Belongs to the DegT/DnrJ/EryC1 family.</text>
</comment>
<feature type="modified residue" description="N6-(pyridoxal phosphate)lysine" evidence="4">
    <location>
        <position position="186"/>
    </location>
</feature>
<dbReference type="Pfam" id="PF01041">
    <property type="entry name" value="DegT_DnrJ_EryC1"/>
    <property type="match status" value="1"/>
</dbReference>
<evidence type="ECO:0000313" key="7">
    <source>
        <dbReference type="Proteomes" id="UP000274920"/>
    </source>
</evidence>
<dbReference type="EMBL" id="RHJS01000002">
    <property type="protein sequence ID" value="RRK34523.1"/>
    <property type="molecule type" value="Genomic_DNA"/>
</dbReference>
<dbReference type="PANTHER" id="PTHR30244">
    <property type="entry name" value="TRANSAMINASE"/>
    <property type="match status" value="1"/>
</dbReference>
<dbReference type="InterPro" id="IPR000653">
    <property type="entry name" value="DegT/StrS_aminotransferase"/>
</dbReference>
<dbReference type="CDD" id="cd00616">
    <property type="entry name" value="AHBA_syn"/>
    <property type="match status" value="1"/>
</dbReference>
<name>A0A426DP71_9FIRM</name>
<dbReference type="PANTHER" id="PTHR30244:SF9">
    <property type="entry name" value="PROTEIN RV3402C"/>
    <property type="match status" value="1"/>
</dbReference>
<keyword evidence="6" id="KW-0808">Transferase</keyword>
<comment type="caution">
    <text evidence="6">The sequence shown here is derived from an EMBL/GenBank/DDBJ whole genome shotgun (WGS) entry which is preliminary data.</text>
</comment>
<feature type="active site" description="Proton acceptor" evidence="3">
    <location>
        <position position="186"/>
    </location>
</feature>
<gene>
    <name evidence="6" type="ORF">EBB54_26685</name>
</gene>
<dbReference type="InterPro" id="IPR015421">
    <property type="entry name" value="PyrdxlP-dep_Trfase_major"/>
</dbReference>
<reference evidence="6" key="1">
    <citation type="submission" date="2018-10" db="EMBL/GenBank/DDBJ databases">
        <title>Schaedlerella arabinophila gen. nov. sp. nov., isolated from the mouse intestinal tract and comparative analysis with the genome of the closely related altered Schaedler flora strain ASF502.</title>
        <authorList>
            <person name="Miyake S."/>
            <person name="Soh M."/>
            <person name="Seedorf H."/>
        </authorList>
    </citation>
    <scope>NUCLEOTIDE SEQUENCE [LARGE SCALE GENOMIC DNA]</scope>
    <source>
        <strain evidence="6">DSM 106076</strain>
    </source>
</reference>
<evidence type="ECO:0000256" key="4">
    <source>
        <dbReference type="PIRSR" id="PIRSR000390-2"/>
    </source>
</evidence>
<evidence type="ECO:0000256" key="1">
    <source>
        <dbReference type="ARBA" id="ARBA00022898"/>
    </source>
</evidence>
<evidence type="ECO:0000256" key="3">
    <source>
        <dbReference type="PIRSR" id="PIRSR000390-1"/>
    </source>
</evidence>
<keyword evidence="1 4" id="KW-0663">Pyridoxal phosphate</keyword>
<evidence type="ECO:0000256" key="5">
    <source>
        <dbReference type="RuleBase" id="RU004508"/>
    </source>
</evidence>
<keyword evidence="6" id="KW-0032">Aminotransferase</keyword>
<dbReference type="PIRSF" id="PIRSF000390">
    <property type="entry name" value="PLP_StrS"/>
    <property type="match status" value="1"/>
</dbReference>
<dbReference type="Gene3D" id="3.40.640.10">
    <property type="entry name" value="Type I PLP-dependent aspartate aminotransferase-like (Major domain)"/>
    <property type="match status" value="1"/>
</dbReference>
<dbReference type="RefSeq" id="WP_125129633.1">
    <property type="nucleotide sequence ID" value="NZ_RHJS01000002.1"/>
</dbReference>
<keyword evidence="7" id="KW-1185">Reference proteome</keyword>
<evidence type="ECO:0000313" key="6">
    <source>
        <dbReference type="EMBL" id="RRK34523.1"/>
    </source>
</evidence>
<dbReference type="InterPro" id="IPR015424">
    <property type="entry name" value="PyrdxlP-dep_Trfase"/>
</dbReference>
<dbReference type="SUPFAM" id="SSF53383">
    <property type="entry name" value="PLP-dependent transferases"/>
    <property type="match status" value="1"/>
</dbReference>
<proteinExistence type="inferred from homology"/>
<dbReference type="GO" id="GO:0008483">
    <property type="term" value="F:transaminase activity"/>
    <property type="evidence" value="ECO:0007669"/>
    <property type="project" value="UniProtKB-KW"/>
</dbReference>
<dbReference type="GO" id="GO:0000271">
    <property type="term" value="P:polysaccharide biosynthetic process"/>
    <property type="evidence" value="ECO:0007669"/>
    <property type="project" value="TreeGrafter"/>
</dbReference>
<dbReference type="GO" id="GO:0030170">
    <property type="term" value="F:pyridoxal phosphate binding"/>
    <property type="evidence" value="ECO:0007669"/>
    <property type="project" value="TreeGrafter"/>
</dbReference>
<organism evidence="6 7">
    <name type="scientific">Schaedlerella arabinosiphila</name>
    <dbReference type="NCBI Taxonomy" id="2044587"/>
    <lineage>
        <taxon>Bacteria</taxon>
        <taxon>Bacillati</taxon>
        <taxon>Bacillota</taxon>
        <taxon>Clostridia</taxon>
        <taxon>Lachnospirales</taxon>
        <taxon>Lachnospiraceae</taxon>
        <taxon>Schaedlerella</taxon>
    </lineage>
</organism>
<dbReference type="Proteomes" id="UP000274920">
    <property type="component" value="Unassembled WGS sequence"/>
</dbReference>
<protein>
    <submittedName>
        <fullName evidence="6">DegT/DnrJ/EryC1/StrS family aminotransferase</fullName>
    </submittedName>
</protein>
<sequence>MDKEIFVTRSSMPDYVEYIEAIKPLWETHWLTNMGAYHKQLESQLKKYLKVPDISLTVNGHMALELAIQAFGFPRDAEVITTPFTFISTTHAIVRNGLTPVFCDVKPYDGTIDETKIENLITEKTAAIIPVHVYGHVCNIEEIQKIAEKYNIKVIYDAAHAFGVEYGSKGIGAYGDASVFSFHATKVFNTVEGGAVTFSDHKIYEKLYNLKNFGIRGEELVTEVGANAKMNEFCAVMGLCNLKHIHNSMQKRKRAAEHYIRRFSEMEGIMTFRGNDKATKNYAYFPILITDIYKSSRDEIYKKLKEHGIHARKYFFPVTSDQACFKNKYRYIEIPCARSLAEQVLTLPLYEELSDEDVDKIVDLF</sequence>